<protein>
    <submittedName>
        <fullName evidence="2">Uncharacterized protein</fullName>
    </submittedName>
</protein>
<dbReference type="EMBL" id="JAVIZA010000001">
    <property type="protein sequence ID" value="MDR6168764.1"/>
    <property type="molecule type" value="Genomic_DNA"/>
</dbReference>
<comment type="caution">
    <text evidence="2">The sequence shown here is derived from an EMBL/GenBank/DDBJ whole genome shotgun (WGS) entry which is preliminary data.</text>
</comment>
<keyword evidence="3" id="KW-1185">Reference proteome</keyword>
<evidence type="ECO:0000313" key="2">
    <source>
        <dbReference type="EMBL" id="MDR6168764.1"/>
    </source>
</evidence>
<sequence>MGMANFDLLWVIYITAGLLGLITTLLINYWVIRLAVTHALRTHARWLGGGGNHR</sequence>
<keyword evidence="1" id="KW-1133">Transmembrane helix</keyword>
<proteinExistence type="predicted"/>
<keyword evidence="1" id="KW-0472">Membrane</keyword>
<name>A0ABU1I4E8_9MICO</name>
<accession>A0ABU1I4E8</accession>
<reference evidence="2 3" key="1">
    <citation type="submission" date="2023-08" db="EMBL/GenBank/DDBJ databases">
        <title>Functional and genomic diversity of the sorghum phyllosphere microbiome.</title>
        <authorList>
            <person name="Shade A."/>
        </authorList>
    </citation>
    <scope>NUCLEOTIDE SEQUENCE [LARGE SCALE GENOMIC DNA]</scope>
    <source>
        <strain evidence="2 3">SORGH_AS_0919</strain>
    </source>
</reference>
<keyword evidence="1" id="KW-0812">Transmembrane</keyword>
<gene>
    <name evidence="2" type="ORF">QE367_002968</name>
</gene>
<organism evidence="2 3">
    <name type="scientific">Microbacterium paludicola</name>
    <dbReference type="NCBI Taxonomy" id="300019"/>
    <lineage>
        <taxon>Bacteria</taxon>
        <taxon>Bacillati</taxon>
        <taxon>Actinomycetota</taxon>
        <taxon>Actinomycetes</taxon>
        <taxon>Micrococcales</taxon>
        <taxon>Microbacteriaceae</taxon>
        <taxon>Microbacterium</taxon>
    </lineage>
</organism>
<evidence type="ECO:0000313" key="3">
    <source>
        <dbReference type="Proteomes" id="UP001260188"/>
    </source>
</evidence>
<dbReference type="Proteomes" id="UP001260188">
    <property type="component" value="Unassembled WGS sequence"/>
</dbReference>
<evidence type="ECO:0000256" key="1">
    <source>
        <dbReference type="SAM" id="Phobius"/>
    </source>
</evidence>
<feature type="transmembrane region" description="Helical" evidence="1">
    <location>
        <begin position="12"/>
        <end position="32"/>
    </location>
</feature>